<proteinExistence type="predicted"/>
<dbReference type="Proteomes" id="UP000078046">
    <property type="component" value="Unassembled WGS sequence"/>
</dbReference>
<keyword evidence="2" id="KW-1185">Reference proteome</keyword>
<sequence length="63" mass="7248">MYLHGREISVNSTISAKVCEVKPPLEVIDRLYDRGDSDFHDVIKEYKDIFTENPGYTNVITNT</sequence>
<dbReference type="AlphaFoldDB" id="A0A177AR40"/>
<evidence type="ECO:0000313" key="1">
    <source>
        <dbReference type="EMBL" id="OAF63724.1"/>
    </source>
</evidence>
<evidence type="ECO:0000313" key="2">
    <source>
        <dbReference type="Proteomes" id="UP000078046"/>
    </source>
</evidence>
<name>A0A177AR40_9BILA</name>
<organism evidence="1 2">
    <name type="scientific">Intoshia linei</name>
    <dbReference type="NCBI Taxonomy" id="1819745"/>
    <lineage>
        <taxon>Eukaryota</taxon>
        <taxon>Metazoa</taxon>
        <taxon>Spiralia</taxon>
        <taxon>Lophotrochozoa</taxon>
        <taxon>Mesozoa</taxon>
        <taxon>Orthonectida</taxon>
        <taxon>Rhopaluridae</taxon>
        <taxon>Intoshia</taxon>
    </lineage>
</organism>
<dbReference type="EMBL" id="LWCA01002709">
    <property type="protein sequence ID" value="OAF63724.1"/>
    <property type="molecule type" value="Genomic_DNA"/>
</dbReference>
<accession>A0A177AR40</accession>
<gene>
    <name evidence="1" type="ORF">A3Q56_08571</name>
</gene>
<reference evidence="1 2" key="1">
    <citation type="submission" date="2016-04" db="EMBL/GenBank/DDBJ databases">
        <title>The genome of Intoshia linei affirms orthonectids as highly simplified spiralians.</title>
        <authorList>
            <person name="Mikhailov K.V."/>
            <person name="Slusarev G.S."/>
            <person name="Nikitin M.A."/>
            <person name="Logacheva M.D."/>
            <person name="Penin A."/>
            <person name="Aleoshin V."/>
            <person name="Panchin Y.V."/>
        </authorList>
    </citation>
    <scope>NUCLEOTIDE SEQUENCE [LARGE SCALE GENOMIC DNA]</scope>
    <source>
        <strain evidence="1">Intl2013</strain>
        <tissue evidence="1">Whole animal</tissue>
    </source>
</reference>
<comment type="caution">
    <text evidence="1">The sequence shown here is derived from an EMBL/GenBank/DDBJ whole genome shotgun (WGS) entry which is preliminary data.</text>
</comment>
<protein>
    <submittedName>
        <fullName evidence="1">Uncharacterized protein</fullName>
    </submittedName>
</protein>